<name>A0A7S3Q4M3_9STRA</name>
<comment type="similarity">
    <text evidence="6">Belongs to the APS kinase family.</text>
</comment>
<dbReference type="SUPFAM" id="SSF52540">
    <property type="entry name" value="P-loop containing nucleoside triphosphate hydrolases"/>
    <property type="match status" value="1"/>
</dbReference>
<dbReference type="GO" id="GO:0019379">
    <property type="term" value="P:sulfate assimilation, phosphoadenylyl sulfate reduction by phosphoadenylyl-sulfate reductase (thioredoxin)"/>
    <property type="evidence" value="ECO:0007669"/>
    <property type="project" value="TreeGrafter"/>
</dbReference>
<keyword evidence="3 6" id="KW-0547">Nucleotide-binding</keyword>
<dbReference type="GO" id="GO:0004781">
    <property type="term" value="F:sulfate adenylyltransferase (ATP) activity"/>
    <property type="evidence" value="ECO:0007669"/>
    <property type="project" value="TreeGrafter"/>
</dbReference>
<dbReference type="PANTHER" id="PTHR42700:SF3">
    <property type="entry name" value="BIFUNCTIONAL SAT_APS KINASE-RELATED"/>
    <property type="match status" value="1"/>
</dbReference>
<dbReference type="GO" id="GO:0010134">
    <property type="term" value="P:sulfate assimilation via adenylyl sulfate reduction"/>
    <property type="evidence" value="ECO:0007669"/>
    <property type="project" value="TreeGrafter"/>
</dbReference>
<dbReference type="GO" id="GO:0005737">
    <property type="term" value="C:cytoplasm"/>
    <property type="evidence" value="ECO:0007669"/>
    <property type="project" value="TreeGrafter"/>
</dbReference>
<dbReference type="GO" id="GO:0004020">
    <property type="term" value="F:adenylylsulfate kinase activity"/>
    <property type="evidence" value="ECO:0007669"/>
    <property type="project" value="UniProtKB-EC"/>
</dbReference>
<feature type="region of interest" description="Disordered" evidence="7">
    <location>
        <begin position="1"/>
        <end position="27"/>
    </location>
</feature>
<dbReference type="UniPathway" id="UPA00140">
    <property type="reaction ID" value="UER00205"/>
</dbReference>
<feature type="domain" description="APS kinase" evidence="8">
    <location>
        <begin position="56"/>
        <end position="219"/>
    </location>
</feature>
<evidence type="ECO:0000256" key="1">
    <source>
        <dbReference type="ARBA" id="ARBA00012121"/>
    </source>
</evidence>
<dbReference type="GO" id="GO:0070814">
    <property type="term" value="P:hydrogen sulfide biosynthetic process"/>
    <property type="evidence" value="ECO:0007669"/>
    <property type="project" value="UniProtKB-UniPathway"/>
</dbReference>
<organism evidence="9">
    <name type="scientific">Chaetoceros debilis</name>
    <dbReference type="NCBI Taxonomy" id="122233"/>
    <lineage>
        <taxon>Eukaryota</taxon>
        <taxon>Sar</taxon>
        <taxon>Stramenopiles</taxon>
        <taxon>Ochrophyta</taxon>
        <taxon>Bacillariophyta</taxon>
        <taxon>Coscinodiscophyceae</taxon>
        <taxon>Chaetocerotophycidae</taxon>
        <taxon>Chaetocerotales</taxon>
        <taxon>Chaetocerotaceae</taxon>
        <taxon>Chaetoceros</taxon>
    </lineage>
</organism>
<dbReference type="Gene3D" id="3.40.50.300">
    <property type="entry name" value="P-loop containing nucleotide triphosphate hydrolases"/>
    <property type="match status" value="1"/>
</dbReference>
<evidence type="ECO:0000256" key="2">
    <source>
        <dbReference type="ARBA" id="ARBA00022679"/>
    </source>
</evidence>
<dbReference type="FunFam" id="3.40.50.300:FF:000212">
    <property type="entry name" value="Adenylyl-sulfate kinase"/>
    <property type="match status" value="1"/>
</dbReference>
<dbReference type="PANTHER" id="PTHR42700">
    <property type="entry name" value="SULFATE ADENYLYLTRANSFERASE"/>
    <property type="match status" value="1"/>
</dbReference>
<dbReference type="InterPro" id="IPR027417">
    <property type="entry name" value="P-loop_NTPase"/>
</dbReference>
<evidence type="ECO:0000256" key="6">
    <source>
        <dbReference type="RuleBase" id="RU004347"/>
    </source>
</evidence>
<comment type="pathway">
    <text evidence="6">Sulfur metabolism; hydrogen sulfide biosynthesis; sulfite from sulfate: step 2/3.</text>
</comment>
<dbReference type="InterPro" id="IPR059117">
    <property type="entry name" value="APS_kinase_dom"/>
</dbReference>
<keyword evidence="2 6" id="KW-0808">Transferase</keyword>
<dbReference type="Pfam" id="PF01583">
    <property type="entry name" value="APS_kinase"/>
    <property type="match status" value="1"/>
</dbReference>
<gene>
    <name evidence="9" type="ORF">CDEB00056_LOCUS10394</name>
</gene>
<evidence type="ECO:0000259" key="8">
    <source>
        <dbReference type="Pfam" id="PF01583"/>
    </source>
</evidence>
<dbReference type="AlphaFoldDB" id="A0A7S3Q4M3"/>
<keyword evidence="5 6" id="KW-0067">ATP-binding</keyword>
<dbReference type="InterPro" id="IPR050512">
    <property type="entry name" value="Sulf_AdTrans/APS_kinase"/>
</dbReference>
<evidence type="ECO:0000256" key="7">
    <source>
        <dbReference type="SAM" id="MobiDB-lite"/>
    </source>
</evidence>
<reference evidence="9" key="1">
    <citation type="submission" date="2021-01" db="EMBL/GenBank/DDBJ databases">
        <authorList>
            <person name="Corre E."/>
            <person name="Pelletier E."/>
            <person name="Niang G."/>
            <person name="Scheremetjew M."/>
            <person name="Finn R."/>
            <person name="Kale V."/>
            <person name="Holt S."/>
            <person name="Cochrane G."/>
            <person name="Meng A."/>
            <person name="Brown T."/>
            <person name="Cohen L."/>
        </authorList>
    </citation>
    <scope>NUCLEOTIDE SEQUENCE</scope>
    <source>
        <strain evidence="9">MM31A-1</strain>
    </source>
</reference>
<evidence type="ECO:0000313" key="9">
    <source>
        <dbReference type="EMBL" id="CAE0465553.1"/>
    </source>
</evidence>
<keyword evidence="4 6" id="KW-0418">Kinase</keyword>
<dbReference type="NCBIfam" id="NF003013">
    <property type="entry name" value="PRK03846.1"/>
    <property type="match status" value="1"/>
</dbReference>
<protein>
    <recommendedName>
        <fullName evidence="1 6">Adenylyl-sulfate kinase</fullName>
        <ecNumber evidence="1 6">2.7.1.25</ecNumber>
    </recommendedName>
</protein>
<sequence length="247" mass="26923">MTAIEDTTITSNGSDKEPSTSSSYGKVQTVGKSSNIAWHHSDVTKADIHRKNNHKSTILWFTGLSGSGKSTLANAVHSQLYQRKVNSYVLDGDNVRHGLNADLGFSDDDREENIRRIGHVASLFMDAGMVVLTAFVSPFRSDRDKVRTLVNGNANGNANNNDDDSNSNEFIEVYCSADLSTCEGRDTKGLYAKARAGVIPQFTGVSSPYEAPEKAELNVLTGSRTLEECVADVIAYLETKEIIKIKL</sequence>
<dbReference type="NCBIfam" id="TIGR00455">
    <property type="entry name" value="apsK"/>
    <property type="match status" value="1"/>
</dbReference>
<dbReference type="CDD" id="cd02027">
    <property type="entry name" value="APSK"/>
    <property type="match status" value="1"/>
</dbReference>
<evidence type="ECO:0000256" key="4">
    <source>
        <dbReference type="ARBA" id="ARBA00022777"/>
    </source>
</evidence>
<dbReference type="EMBL" id="HBIO01013371">
    <property type="protein sequence ID" value="CAE0465553.1"/>
    <property type="molecule type" value="Transcribed_RNA"/>
</dbReference>
<dbReference type="GO" id="GO:0005524">
    <property type="term" value="F:ATP binding"/>
    <property type="evidence" value="ECO:0007669"/>
    <property type="project" value="UniProtKB-KW"/>
</dbReference>
<proteinExistence type="inferred from homology"/>
<evidence type="ECO:0000256" key="3">
    <source>
        <dbReference type="ARBA" id="ARBA00022741"/>
    </source>
</evidence>
<dbReference type="EC" id="2.7.1.25" evidence="1 6"/>
<comment type="function">
    <text evidence="6">Catalyzes the synthesis of activated sulfate.</text>
</comment>
<accession>A0A7S3Q4M3</accession>
<evidence type="ECO:0000256" key="5">
    <source>
        <dbReference type="ARBA" id="ARBA00022840"/>
    </source>
</evidence>
<dbReference type="InterPro" id="IPR002891">
    <property type="entry name" value="APS"/>
</dbReference>
<comment type="catalytic activity">
    <reaction evidence="6">
        <text>adenosine 5'-phosphosulfate + ATP = 3'-phosphoadenylyl sulfate + ADP + H(+)</text>
        <dbReference type="Rhea" id="RHEA:24152"/>
        <dbReference type="ChEBI" id="CHEBI:15378"/>
        <dbReference type="ChEBI" id="CHEBI:30616"/>
        <dbReference type="ChEBI" id="CHEBI:58243"/>
        <dbReference type="ChEBI" id="CHEBI:58339"/>
        <dbReference type="ChEBI" id="CHEBI:456216"/>
        <dbReference type="EC" id="2.7.1.25"/>
    </reaction>
</comment>
<dbReference type="HAMAP" id="MF_00065">
    <property type="entry name" value="Adenylyl_sulf_kinase"/>
    <property type="match status" value="1"/>
</dbReference>